<evidence type="ECO:0000256" key="2">
    <source>
        <dbReference type="ARBA" id="ARBA00022448"/>
    </source>
</evidence>
<dbReference type="Proteomes" id="UP001500542">
    <property type="component" value="Unassembled WGS sequence"/>
</dbReference>
<feature type="transmembrane region" description="Helical" evidence="7">
    <location>
        <begin position="234"/>
        <end position="252"/>
    </location>
</feature>
<feature type="transmembrane region" description="Helical" evidence="7">
    <location>
        <begin position="20"/>
        <end position="39"/>
    </location>
</feature>
<keyword evidence="3" id="KW-1003">Cell membrane</keyword>
<dbReference type="SUPFAM" id="SSF103473">
    <property type="entry name" value="MFS general substrate transporter"/>
    <property type="match status" value="1"/>
</dbReference>
<gene>
    <name evidence="9" type="ORF">GCM10009554_64890</name>
</gene>
<dbReference type="InterPro" id="IPR020846">
    <property type="entry name" value="MFS_dom"/>
</dbReference>
<feature type="transmembrane region" description="Helical" evidence="7">
    <location>
        <begin position="313"/>
        <end position="332"/>
    </location>
</feature>
<evidence type="ECO:0000256" key="5">
    <source>
        <dbReference type="ARBA" id="ARBA00022989"/>
    </source>
</evidence>
<evidence type="ECO:0000256" key="7">
    <source>
        <dbReference type="SAM" id="Phobius"/>
    </source>
</evidence>
<feature type="transmembrane region" description="Helical" evidence="7">
    <location>
        <begin position="288"/>
        <end position="306"/>
    </location>
</feature>
<sequence>MGRRRYPLLEHPGYVRFWTADAVSMAGSAFTALAVPIIAKLTLHVSTTELGILRAAAWLPYPLLGLLVGVYVDRHRRRPLLIGSDFARAAVLGILPLAAALDALTYPLLVCVTLAFGSLSIVYDAAHQSFPPVLVPKPLLTAAYARLEQSAAVAQSAGTPLAGVIIGIIGAPLAILLDAISYLVSAVLLSTVRTLEPEVALGKDQPRHLRREIREGLNWVYRNPAFGPVTLTSHLWFIGQGLLTTVYLAYVLGFDHGAVVLGITLGFTGIGSVLGAGASSWYGRRFGVGPGIIVCRWLSPLAYLTVPLAGDSLGGTALLCAGQLLFGISLGLDGPIEMAYRQSITPSGLLGRMNATTRSLNRAMIVIGAPLGGVLADHYGIHLALWTGVAIMVVQALWLNLSRFRHARLPD</sequence>
<evidence type="ECO:0000256" key="3">
    <source>
        <dbReference type="ARBA" id="ARBA00022475"/>
    </source>
</evidence>
<feature type="transmembrane region" description="Helical" evidence="7">
    <location>
        <begin position="259"/>
        <end position="282"/>
    </location>
</feature>
<proteinExistence type="predicted"/>
<keyword evidence="2" id="KW-0813">Transport</keyword>
<feature type="transmembrane region" description="Helical" evidence="7">
    <location>
        <begin position="161"/>
        <end position="184"/>
    </location>
</feature>
<keyword evidence="4 7" id="KW-0812">Transmembrane</keyword>
<dbReference type="PANTHER" id="PTHR23513:SF6">
    <property type="entry name" value="MAJOR FACILITATOR SUPERFAMILY ASSOCIATED DOMAIN-CONTAINING PROTEIN"/>
    <property type="match status" value="1"/>
</dbReference>
<dbReference type="EMBL" id="BAAAHK010000017">
    <property type="protein sequence ID" value="GAA0956037.1"/>
    <property type="molecule type" value="Genomic_DNA"/>
</dbReference>
<feature type="transmembrane region" description="Helical" evidence="7">
    <location>
        <begin position="379"/>
        <end position="399"/>
    </location>
</feature>
<keyword evidence="10" id="KW-1185">Reference proteome</keyword>
<protein>
    <submittedName>
        <fullName evidence="9">MFS transporter</fullName>
    </submittedName>
</protein>
<feature type="transmembrane region" description="Helical" evidence="7">
    <location>
        <begin position="51"/>
        <end position="72"/>
    </location>
</feature>
<accession>A0ABP4BWD7</accession>
<organism evidence="9 10">
    <name type="scientific">Kribbella koreensis</name>
    <dbReference type="NCBI Taxonomy" id="57909"/>
    <lineage>
        <taxon>Bacteria</taxon>
        <taxon>Bacillati</taxon>
        <taxon>Actinomycetota</taxon>
        <taxon>Actinomycetes</taxon>
        <taxon>Propionibacteriales</taxon>
        <taxon>Kribbellaceae</taxon>
        <taxon>Kribbella</taxon>
    </lineage>
</organism>
<keyword evidence="6 7" id="KW-0472">Membrane</keyword>
<dbReference type="CDD" id="cd06173">
    <property type="entry name" value="MFS_MefA_like"/>
    <property type="match status" value="1"/>
</dbReference>
<dbReference type="PANTHER" id="PTHR23513">
    <property type="entry name" value="INTEGRAL MEMBRANE EFFLUX PROTEIN-RELATED"/>
    <property type="match status" value="1"/>
</dbReference>
<feature type="domain" description="Major facilitator superfamily (MFS) profile" evidence="8">
    <location>
        <begin position="225"/>
        <end position="411"/>
    </location>
</feature>
<name>A0ABP4BWD7_9ACTN</name>
<reference evidence="10" key="1">
    <citation type="journal article" date="2019" name="Int. J. Syst. Evol. Microbiol.">
        <title>The Global Catalogue of Microorganisms (GCM) 10K type strain sequencing project: providing services to taxonomists for standard genome sequencing and annotation.</title>
        <authorList>
            <consortium name="The Broad Institute Genomics Platform"/>
            <consortium name="The Broad Institute Genome Sequencing Center for Infectious Disease"/>
            <person name="Wu L."/>
            <person name="Ma J."/>
        </authorList>
    </citation>
    <scope>NUCLEOTIDE SEQUENCE [LARGE SCALE GENOMIC DNA]</scope>
    <source>
        <strain evidence="10">JCM 10977</strain>
    </source>
</reference>
<evidence type="ECO:0000313" key="9">
    <source>
        <dbReference type="EMBL" id="GAA0956037.1"/>
    </source>
</evidence>
<dbReference type="RefSeq" id="WP_343979000.1">
    <property type="nucleotide sequence ID" value="NZ_BAAAHK010000017.1"/>
</dbReference>
<evidence type="ECO:0000313" key="10">
    <source>
        <dbReference type="Proteomes" id="UP001500542"/>
    </source>
</evidence>
<evidence type="ECO:0000256" key="6">
    <source>
        <dbReference type="ARBA" id="ARBA00023136"/>
    </source>
</evidence>
<dbReference type="Gene3D" id="1.20.1250.20">
    <property type="entry name" value="MFS general substrate transporter like domains"/>
    <property type="match status" value="1"/>
</dbReference>
<dbReference type="InterPro" id="IPR036259">
    <property type="entry name" value="MFS_trans_sf"/>
</dbReference>
<comment type="caution">
    <text evidence="9">The sequence shown here is derived from an EMBL/GenBank/DDBJ whole genome shotgun (WGS) entry which is preliminary data.</text>
</comment>
<comment type="subcellular location">
    <subcellularLocation>
        <location evidence="1">Cell membrane</location>
        <topology evidence="1">Multi-pass membrane protein</topology>
    </subcellularLocation>
</comment>
<dbReference type="InterPro" id="IPR010290">
    <property type="entry name" value="TM_effector"/>
</dbReference>
<evidence type="ECO:0000256" key="1">
    <source>
        <dbReference type="ARBA" id="ARBA00004651"/>
    </source>
</evidence>
<keyword evidence="5 7" id="KW-1133">Transmembrane helix</keyword>
<dbReference type="PROSITE" id="PS50850">
    <property type="entry name" value="MFS"/>
    <property type="match status" value="1"/>
</dbReference>
<dbReference type="Pfam" id="PF05977">
    <property type="entry name" value="MFS_3"/>
    <property type="match status" value="1"/>
</dbReference>
<evidence type="ECO:0000259" key="8">
    <source>
        <dbReference type="PROSITE" id="PS50850"/>
    </source>
</evidence>
<evidence type="ECO:0000256" key="4">
    <source>
        <dbReference type="ARBA" id="ARBA00022692"/>
    </source>
</evidence>